<comment type="caution">
    <text evidence="3">The sequence shown here is derived from an EMBL/GenBank/DDBJ whole genome shotgun (WGS) entry which is preliminary data.</text>
</comment>
<evidence type="ECO:0000259" key="2">
    <source>
        <dbReference type="PROSITE" id="PS50937"/>
    </source>
</evidence>
<sequence>MPTYLAIGDFSRATHMTVKTLRHYHRIGLLEPADVDPHTGYRRYTTDQIPTAQVIRRFRALGMPLEEIQAVLSAPDLPTRNERIGAHLARLEEELGRTQSAVASLRDLLDPSPGAPDGIELRSVPATPAAAITEVIGGDDVRSWYRGALGELYATLDAQGLIAGGAAGGIFADDMFTHHRGQSTIFVPCSGPVRPIGRVTSLTVPAAELAVIENAGPTIDNDRAYGALASHVARHALAVDGPVREYYLVGPHDTPDTSRWRTEIGWPVFSTGAV</sequence>
<dbReference type="InterPro" id="IPR047057">
    <property type="entry name" value="MerR_fam"/>
</dbReference>
<proteinExistence type="predicted"/>
<protein>
    <submittedName>
        <fullName evidence="3">MerR family transcriptional regulator</fullName>
    </submittedName>
</protein>
<evidence type="ECO:0000313" key="4">
    <source>
        <dbReference type="Proteomes" id="UP000669179"/>
    </source>
</evidence>
<dbReference type="Pfam" id="PF13411">
    <property type="entry name" value="MerR_1"/>
    <property type="match status" value="1"/>
</dbReference>
<dbReference type="GO" id="GO:0003700">
    <property type="term" value="F:DNA-binding transcription factor activity"/>
    <property type="evidence" value="ECO:0007669"/>
    <property type="project" value="InterPro"/>
</dbReference>
<dbReference type="GO" id="GO:0003677">
    <property type="term" value="F:DNA binding"/>
    <property type="evidence" value="ECO:0007669"/>
    <property type="project" value="UniProtKB-KW"/>
</dbReference>
<dbReference type="PROSITE" id="PS50937">
    <property type="entry name" value="HTH_MERR_2"/>
    <property type="match status" value="1"/>
</dbReference>
<dbReference type="Proteomes" id="UP000669179">
    <property type="component" value="Unassembled WGS sequence"/>
</dbReference>
<reference evidence="3" key="1">
    <citation type="submission" date="2021-03" db="EMBL/GenBank/DDBJ databases">
        <authorList>
            <person name="Kanchanasin P."/>
            <person name="Saeng-In P."/>
            <person name="Phongsopitanun W."/>
            <person name="Yuki M."/>
            <person name="Kudo T."/>
            <person name="Ohkuma M."/>
            <person name="Tanasupawat S."/>
        </authorList>
    </citation>
    <scope>NUCLEOTIDE SEQUENCE</scope>
    <source>
        <strain evidence="3">GKU 128</strain>
    </source>
</reference>
<dbReference type="InterPro" id="IPR000551">
    <property type="entry name" value="MerR-type_HTH_dom"/>
</dbReference>
<dbReference type="Gene3D" id="3.20.80.10">
    <property type="entry name" value="Regulatory factor, effector binding domain"/>
    <property type="match status" value="1"/>
</dbReference>
<dbReference type="InterPro" id="IPR029442">
    <property type="entry name" value="GyrI-like"/>
</dbReference>
<dbReference type="SMART" id="SM00871">
    <property type="entry name" value="AraC_E_bind"/>
    <property type="match status" value="1"/>
</dbReference>
<gene>
    <name evidence="3" type="ORF">J4573_33055</name>
</gene>
<dbReference type="SUPFAM" id="SSF46955">
    <property type="entry name" value="Putative DNA-binding domain"/>
    <property type="match status" value="1"/>
</dbReference>
<dbReference type="RefSeq" id="WP_208259843.1">
    <property type="nucleotide sequence ID" value="NZ_JAGEOJ010000014.1"/>
</dbReference>
<dbReference type="PANTHER" id="PTHR30204">
    <property type="entry name" value="REDOX-CYCLING DRUG-SENSING TRANSCRIPTIONAL ACTIVATOR SOXR"/>
    <property type="match status" value="1"/>
</dbReference>
<evidence type="ECO:0000313" key="3">
    <source>
        <dbReference type="EMBL" id="MBO2451957.1"/>
    </source>
</evidence>
<dbReference type="AlphaFoldDB" id="A0A939TA04"/>
<dbReference type="CDD" id="cd01107">
    <property type="entry name" value="HTH_BmrR"/>
    <property type="match status" value="1"/>
</dbReference>
<name>A0A939TA04_9ACTN</name>
<organism evidence="3 4">
    <name type="scientific">Actinomadura barringtoniae</name>
    <dbReference type="NCBI Taxonomy" id="1427535"/>
    <lineage>
        <taxon>Bacteria</taxon>
        <taxon>Bacillati</taxon>
        <taxon>Actinomycetota</taxon>
        <taxon>Actinomycetes</taxon>
        <taxon>Streptosporangiales</taxon>
        <taxon>Thermomonosporaceae</taxon>
        <taxon>Actinomadura</taxon>
    </lineage>
</organism>
<dbReference type="PANTHER" id="PTHR30204:SF97">
    <property type="entry name" value="MERR FAMILY REGULATORY PROTEIN"/>
    <property type="match status" value="1"/>
</dbReference>
<keyword evidence="1" id="KW-0238">DNA-binding</keyword>
<accession>A0A939TA04</accession>
<dbReference type="SMART" id="SM00422">
    <property type="entry name" value="HTH_MERR"/>
    <property type="match status" value="1"/>
</dbReference>
<keyword evidence="4" id="KW-1185">Reference proteome</keyword>
<dbReference type="Pfam" id="PF06445">
    <property type="entry name" value="GyrI-like"/>
    <property type="match status" value="1"/>
</dbReference>
<dbReference type="InterPro" id="IPR011256">
    <property type="entry name" value="Reg_factor_effector_dom_sf"/>
</dbReference>
<dbReference type="Gene3D" id="1.10.1660.10">
    <property type="match status" value="1"/>
</dbReference>
<dbReference type="EMBL" id="JAGEOJ010000014">
    <property type="protein sequence ID" value="MBO2451957.1"/>
    <property type="molecule type" value="Genomic_DNA"/>
</dbReference>
<evidence type="ECO:0000256" key="1">
    <source>
        <dbReference type="ARBA" id="ARBA00023125"/>
    </source>
</evidence>
<dbReference type="InterPro" id="IPR010499">
    <property type="entry name" value="AraC_E-bd"/>
</dbReference>
<feature type="domain" description="HTH merR-type" evidence="2">
    <location>
        <begin position="4"/>
        <end position="74"/>
    </location>
</feature>
<dbReference type="SUPFAM" id="SSF55136">
    <property type="entry name" value="Probable bacterial effector-binding domain"/>
    <property type="match status" value="1"/>
</dbReference>
<dbReference type="InterPro" id="IPR009061">
    <property type="entry name" value="DNA-bd_dom_put_sf"/>
</dbReference>